<evidence type="ECO:0000313" key="2">
    <source>
        <dbReference type="Proteomes" id="UP000050520"/>
    </source>
</evidence>
<proteinExistence type="predicted"/>
<dbReference type="EMBL" id="LJEB01000212">
    <property type="protein sequence ID" value="KPR46788.1"/>
    <property type="molecule type" value="Genomic_DNA"/>
</dbReference>
<organism evidence="1 2">
    <name type="scientific">Citrobacter freundii</name>
    <dbReference type="NCBI Taxonomy" id="546"/>
    <lineage>
        <taxon>Bacteria</taxon>
        <taxon>Pseudomonadati</taxon>
        <taxon>Pseudomonadota</taxon>
        <taxon>Gammaproteobacteria</taxon>
        <taxon>Enterobacterales</taxon>
        <taxon>Enterobacteriaceae</taxon>
        <taxon>Citrobacter</taxon>
        <taxon>Citrobacter freundii complex</taxon>
    </lineage>
</organism>
<protein>
    <submittedName>
        <fullName evidence="1">Uncharacterized protein</fullName>
    </submittedName>
</protein>
<gene>
    <name evidence="1" type="ORF">AN672_27675</name>
</gene>
<feature type="non-terminal residue" evidence="1">
    <location>
        <position position="1"/>
    </location>
</feature>
<name>A0AA40NEU9_CITFR</name>
<evidence type="ECO:0000313" key="1">
    <source>
        <dbReference type="EMBL" id="KPR46788.1"/>
    </source>
</evidence>
<reference evidence="1 2" key="2">
    <citation type="journal article" date="2017" name="PLoS ONE">
        <title>Genomic and phenotypic characterisation of fluoroquinolone resistance mechanisms in Enterobacteriaceae in Durban, South Africa.</title>
        <authorList>
            <person name="Osei Sekyere J."/>
            <person name="Amoako D.G."/>
        </authorList>
    </citation>
    <scope>NUCLEOTIDE SEQUENCE [LARGE SCALE GENOMIC DNA]</scope>
    <source>
        <strain evidence="1 2">ST62:944112508</strain>
    </source>
</reference>
<comment type="caution">
    <text evidence="1">The sequence shown here is derived from an EMBL/GenBank/DDBJ whole genome shotgun (WGS) entry which is preliminary data.</text>
</comment>
<reference evidence="2" key="1">
    <citation type="submission" date="2015-09" db="EMBL/GenBank/DDBJ databases">
        <title>Prevalence of NDMs in South Africa.</title>
        <authorList>
            <person name="Osei Sekyere J."/>
            <person name="Govinden U."/>
            <person name="Essack S."/>
            <person name="Haldorsen B."/>
            <person name="Samuelsen O."/>
            <person name="Aasnaes B."/>
            <person name="Sundsfjord A."/>
        </authorList>
    </citation>
    <scope>NUCLEOTIDE SEQUENCE [LARGE SCALE GENOMIC DNA]</scope>
    <source>
        <strain evidence="2">ST62:944112508</strain>
    </source>
</reference>
<dbReference type="AlphaFoldDB" id="A0AA40NEU9"/>
<sequence length="80" mass="9060">NMGKTIAMMKTITHRQRQLIVILLLPTLVTTKPELPNRAQMLRVKLLSLTCPRAVKTLSKEPHRMTLAVLDRTLQISSIS</sequence>
<accession>A0AA40NEU9</accession>
<dbReference type="Proteomes" id="UP000050520">
    <property type="component" value="Unassembled WGS sequence"/>
</dbReference>